<protein>
    <submittedName>
        <fullName evidence="3">Secreted protein</fullName>
    </submittedName>
</protein>
<accession>A0A0M3KEB6</accession>
<evidence type="ECO:0000313" key="2">
    <source>
        <dbReference type="Proteomes" id="UP000267096"/>
    </source>
</evidence>
<dbReference type="EMBL" id="UYRR01035975">
    <property type="protein sequence ID" value="VDK65941.1"/>
    <property type="molecule type" value="Genomic_DNA"/>
</dbReference>
<sequence>MVCSYDSCTIPTLRVQFRYNPWICFSVHVSSAWNSLLRNTWTTATGLDARNIRIWCLHCTLCLADCFDNSIRINWIHLDHSDAYGTTRIWNVFADHFLSTDGTTENATKNRCCSNSSR</sequence>
<reference evidence="1 2" key="2">
    <citation type="submission" date="2018-11" db="EMBL/GenBank/DDBJ databases">
        <authorList>
            <consortium name="Pathogen Informatics"/>
        </authorList>
    </citation>
    <scope>NUCLEOTIDE SEQUENCE [LARGE SCALE GENOMIC DNA]</scope>
</reference>
<keyword evidence="2" id="KW-1185">Reference proteome</keyword>
<proteinExistence type="predicted"/>
<evidence type="ECO:0000313" key="3">
    <source>
        <dbReference type="WBParaSite" id="ASIM_0001932201-mRNA-1"/>
    </source>
</evidence>
<reference evidence="3" key="1">
    <citation type="submission" date="2017-02" db="UniProtKB">
        <authorList>
            <consortium name="WormBaseParasite"/>
        </authorList>
    </citation>
    <scope>IDENTIFICATION</scope>
</reference>
<dbReference type="AlphaFoldDB" id="A0A0M3KEB6"/>
<dbReference type="WBParaSite" id="ASIM_0001932201-mRNA-1">
    <property type="protein sequence ID" value="ASIM_0001932201-mRNA-1"/>
    <property type="gene ID" value="ASIM_0001932201"/>
</dbReference>
<organism evidence="3">
    <name type="scientific">Anisakis simplex</name>
    <name type="common">Herring worm</name>
    <dbReference type="NCBI Taxonomy" id="6269"/>
    <lineage>
        <taxon>Eukaryota</taxon>
        <taxon>Metazoa</taxon>
        <taxon>Ecdysozoa</taxon>
        <taxon>Nematoda</taxon>
        <taxon>Chromadorea</taxon>
        <taxon>Rhabditida</taxon>
        <taxon>Spirurina</taxon>
        <taxon>Ascaridomorpha</taxon>
        <taxon>Ascaridoidea</taxon>
        <taxon>Anisakidae</taxon>
        <taxon>Anisakis</taxon>
        <taxon>Anisakis simplex complex</taxon>
    </lineage>
</organism>
<gene>
    <name evidence="1" type="ORF">ASIM_LOCUS18714</name>
</gene>
<dbReference type="Proteomes" id="UP000267096">
    <property type="component" value="Unassembled WGS sequence"/>
</dbReference>
<evidence type="ECO:0000313" key="1">
    <source>
        <dbReference type="EMBL" id="VDK65941.1"/>
    </source>
</evidence>
<name>A0A0M3KEB6_ANISI</name>